<feature type="chain" id="PRO_5009528493" evidence="2">
    <location>
        <begin position="25"/>
        <end position="588"/>
    </location>
</feature>
<gene>
    <name evidence="3" type="ORF">A2519_06655</name>
</gene>
<dbReference type="Gene3D" id="1.25.40.10">
    <property type="entry name" value="Tetratricopeptide repeat domain"/>
    <property type="match status" value="1"/>
</dbReference>
<protein>
    <submittedName>
        <fullName evidence="3">Uncharacterized protein</fullName>
    </submittedName>
</protein>
<evidence type="ECO:0000313" key="4">
    <source>
        <dbReference type="Proteomes" id="UP000179243"/>
    </source>
</evidence>
<sequence>MIKRLCLFSIVCAGLALFSNCSTSIWPSSDDNKKETADGNISLGNEAKNAKDFTTALAYYTRATELDPRLSDGWYLKAEMELRVEGIILPMLVNELQNENTKKLPFFPDTGVDYSVILRTAAYFDSSVNRDSIVGITALDTLYDRLVFLYSPCIKAYNSLLNIFGGQAEKGNFTSDKILLDFTMLSALHTALVSLDQKPSDNRLTPFYGPYNKERKLYKIMGNGLKNIDSIEIDIDSVKQLFTGPTDINAMINDLVDAANISLEAITQLDDEIHASTAEGVDTGMMSGPKEQMNTIILKAKYYYYNDKKDNDYDYYDTNDDSLVQRTIWIDVDGNNKIDWIDPQNNAIHWCLSDTFAAMRDIPGYDYNRGFFALDSIGSEAYYIFKGPNGGEFIAGDWGVDEEQLDDADNDLDGIKDEDSRIATDTIDNDGDFINIDTLAAGAITIRPQGDSIVHGSGRFALIGPYAGKNLSRLVWVDYNGNGRIDYNNTHIDSAYVIQNRAAIMATINAGQPYGEWLAGDWGVDEEYVDGIDNDGDGRIDEDGDIHLIHRDEYWSAIERINYLNAVKDTLQAHPENLLGMPGPVYRP</sequence>
<comment type="caution">
    <text evidence="3">The sequence shown here is derived from an EMBL/GenBank/DDBJ whole genome shotgun (WGS) entry which is preliminary data.</text>
</comment>
<evidence type="ECO:0000256" key="2">
    <source>
        <dbReference type="SAM" id="SignalP"/>
    </source>
</evidence>
<dbReference type="EMBL" id="MFYX01000101">
    <property type="protein sequence ID" value="OGK02842.1"/>
    <property type="molecule type" value="Genomic_DNA"/>
</dbReference>
<organism evidence="3 4">
    <name type="scientific">Candidatus Raymondbacteria bacterium RIFOXYD12_FULL_49_13</name>
    <dbReference type="NCBI Taxonomy" id="1817890"/>
    <lineage>
        <taxon>Bacteria</taxon>
        <taxon>Raymondiibacteriota</taxon>
    </lineage>
</organism>
<name>A0A1F7F8H1_UNCRA</name>
<dbReference type="InterPro" id="IPR011990">
    <property type="entry name" value="TPR-like_helical_dom_sf"/>
</dbReference>
<dbReference type="InterPro" id="IPR019734">
    <property type="entry name" value="TPR_rpt"/>
</dbReference>
<accession>A0A1F7F8H1</accession>
<proteinExistence type="predicted"/>
<keyword evidence="1" id="KW-0802">TPR repeat</keyword>
<dbReference type="AlphaFoldDB" id="A0A1F7F8H1"/>
<evidence type="ECO:0000313" key="3">
    <source>
        <dbReference type="EMBL" id="OGK02842.1"/>
    </source>
</evidence>
<reference evidence="3 4" key="1">
    <citation type="journal article" date="2016" name="Nat. Commun.">
        <title>Thousands of microbial genomes shed light on interconnected biogeochemical processes in an aquifer system.</title>
        <authorList>
            <person name="Anantharaman K."/>
            <person name="Brown C.T."/>
            <person name="Hug L.A."/>
            <person name="Sharon I."/>
            <person name="Castelle C.J."/>
            <person name="Probst A.J."/>
            <person name="Thomas B.C."/>
            <person name="Singh A."/>
            <person name="Wilkins M.J."/>
            <person name="Karaoz U."/>
            <person name="Brodie E.L."/>
            <person name="Williams K.H."/>
            <person name="Hubbard S.S."/>
            <person name="Banfield J.F."/>
        </authorList>
    </citation>
    <scope>NUCLEOTIDE SEQUENCE [LARGE SCALE GENOMIC DNA]</scope>
</reference>
<dbReference type="PROSITE" id="PS50005">
    <property type="entry name" value="TPR"/>
    <property type="match status" value="1"/>
</dbReference>
<keyword evidence="2" id="KW-0732">Signal</keyword>
<dbReference type="SUPFAM" id="SSF48452">
    <property type="entry name" value="TPR-like"/>
    <property type="match status" value="1"/>
</dbReference>
<evidence type="ECO:0000256" key="1">
    <source>
        <dbReference type="PROSITE-ProRule" id="PRU00339"/>
    </source>
</evidence>
<feature type="repeat" description="TPR" evidence="1">
    <location>
        <begin position="37"/>
        <end position="70"/>
    </location>
</feature>
<feature type="signal peptide" evidence="2">
    <location>
        <begin position="1"/>
        <end position="24"/>
    </location>
</feature>
<dbReference type="Proteomes" id="UP000179243">
    <property type="component" value="Unassembled WGS sequence"/>
</dbReference>